<accession>A0A8S1CRC9</accession>
<sequence>MAAAHKKLETWARAARDRRHLHSEQKQFSLPKESHAVQPGSSAAVLAHQSRSFPGGQPRLARSPSVSSQGSVDSGSVARQASIRKLIPKMIDLQYPARYAK</sequence>
<name>A0A8S1CRC9_9INSE</name>
<feature type="compositionally biased region" description="Basic and acidic residues" evidence="1">
    <location>
        <begin position="1"/>
        <end position="10"/>
    </location>
</feature>
<proteinExistence type="predicted"/>
<dbReference type="OrthoDB" id="67700at2759"/>
<dbReference type="EMBL" id="CADEPI010000053">
    <property type="protein sequence ID" value="CAB3370622.1"/>
    <property type="molecule type" value="Genomic_DNA"/>
</dbReference>
<reference evidence="2 3" key="1">
    <citation type="submission" date="2020-04" db="EMBL/GenBank/DDBJ databases">
        <authorList>
            <person name="Alioto T."/>
            <person name="Alioto T."/>
            <person name="Gomez Garrido J."/>
        </authorList>
    </citation>
    <scope>NUCLEOTIDE SEQUENCE [LARGE SCALE GENOMIC DNA]</scope>
</reference>
<organism evidence="2 3">
    <name type="scientific">Cloeon dipterum</name>
    <dbReference type="NCBI Taxonomy" id="197152"/>
    <lineage>
        <taxon>Eukaryota</taxon>
        <taxon>Metazoa</taxon>
        <taxon>Ecdysozoa</taxon>
        <taxon>Arthropoda</taxon>
        <taxon>Hexapoda</taxon>
        <taxon>Insecta</taxon>
        <taxon>Pterygota</taxon>
        <taxon>Palaeoptera</taxon>
        <taxon>Ephemeroptera</taxon>
        <taxon>Pisciforma</taxon>
        <taxon>Baetidae</taxon>
        <taxon>Cloeon</taxon>
    </lineage>
</organism>
<feature type="region of interest" description="Disordered" evidence="1">
    <location>
        <begin position="1"/>
        <end position="79"/>
    </location>
</feature>
<keyword evidence="3" id="KW-1185">Reference proteome</keyword>
<evidence type="ECO:0000256" key="1">
    <source>
        <dbReference type="SAM" id="MobiDB-lite"/>
    </source>
</evidence>
<protein>
    <submittedName>
        <fullName evidence="2">Uncharacterized protein</fullName>
    </submittedName>
</protein>
<evidence type="ECO:0000313" key="2">
    <source>
        <dbReference type="EMBL" id="CAB3370622.1"/>
    </source>
</evidence>
<gene>
    <name evidence="2" type="ORF">CLODIP_2_CD08194</name>
</gene>
<dbReference type="Proteomes" id="UP000494165">
    <property type="component" value="Unassembled WGS sequence"/>
</dbReference>
<comment type="caution">
    <text evidence="2">The sequence shown here is derived from an EMBL/GenBank/DDBJ whole genome shotgun (WGS) entry which is preliminary data.</text>
</comment>
<feature type="compositionally biased region" description="Low complexity" evidence="1">
    <location>
        <begin position="63"/>
        <end position="77"/>
    </location>
</feature>
<evidence type="ECO:0000313" key="3">
    <source>
        <dbReference type="Proteomes" id="UP000494165"/>
    </source>
</evidence>
<dbReference type="AlphaFoldDB" id="A0A8S1CRC9"/>